<reference evidence="1 2" key="2">
    <citation type="submission" date="2018-11" db="EMBL/GenBank/DDBJ databases">
        <authorList>
            <consortium name="Pathogen Informatics"/>
        </authorList>
    </citation>
    <scope>NUCLEOTIDE SEQUENCE [LARGE SCALE GENOMIC DNA]</scope>
    <source>
        <strain evidence="1 2">MHpl1</strain>
    </source>
</reference>
<proteinExistence type="predicted"/>
<protein>
    <submittedName>
        <fullName evidence="1 3">Uncharacterized protein</fullName>
    </submittedName>
</protein>
<evidence type="ECO:0000313" key="1">
    <source>
        <dbReference type="EMBL" id="VDO65218.1"/>
    </source>
</evidence>
<keyword evidence="2" id="KW-1185">Reference proteome</keyword>
<dbReference type="Proteomes" id="UP000268014">
    <property type="component" value="Unassembled WGS sequence"/>
</dbReference>
<sequence length="79" mass="8776">MGNGCESDETFCGPARLRPCHPSITPCYDHMRQQIQEENMAREDAHVGRIATAPAKNQLIVEVDATHGALADRLKWMQG</sequence>
<gene>
    <name evidence="1" type="ORF">HPLM_LOCUS17457</name>
</gene>
<reference evidence="3" key="1">
    <citation type="submission" date="2017-02" db="UniProtKB">
        <authorList>
            <consortium name="WormBaseParasite"/>
        </authorList>
    </citation>
    <scope>IDENTIFICATION</scope>
</reference>
<evidence type="ECO:0000313" key="3">
    <source>
        <dbReference type="WBParaSite" id="HPLM_0001746501-mRNA-1"/>
    </source>
</evidence>
<name>A0A0N4WZS5_HAEPC</name>
<dbReference type="AlphaFoldDB" id="A0A0N4WZS5"/>
<dbReference type="WBParaSite" id="HPLM_0001746501-mRNA-1">
    <property type="protein sequence ID" value="HPLM_0001746501-mRNA-1"/>
    <property type="gene ID" value="HPLM_0001746501"/>
</dbReference>
<evidence type="ECO:0000313" key="2">
    <source>
        <dbReference type="Proteomes" id="UP000268014"/>
    </source>
</evidence>
<dbReference type="EMBL" id="UZAF01019976">
    <property type="protein sequence ID" value="VDO65218.1"/>
    <property type="molecule type" value="Genomic_DNA"/>
</dbReference>
<organism evidence="3">
    <name type="scientific">Haemonchus placei</name>
    <name type="common">Barber's pole worm</name>
    <dbReference type="NCBI Taxonomy" id="6290"/>
    <lineage>
        <taxon>Eukaryota</taxon>
        <taxon>Metazoa</taxon>
        <taxon>Ecdysozoa</taxon>
        <taxon>Nematoda</taxon>
        <taxon>Chromadorea</taxon>
        <taxon>Rhabditida</taxon>
        <taxon>Rhabditina</taxon>
        <taxon>Rhabditomorpha</taxon>
        <taxon>Strongyloidea</taxon>
        <taxon>Trichostrongylidae</taxon>
        <taxon>Haemonchus</taxon>
    </lineage>
</organism>
<accession>A0A0N4WZS5</accession>